<reference evidence="2" key="1">
    <citation type="submission" date="2022-01" db="EMBL/GenBank/DDBJ databases">
        <title>Comparative genomics reveals a dynamic genome evolution in the ectomycorrhizal milk-cap (Lactarius) mushrooms.</title>
        <authorList>
            <consortium name="DOE Joint Genome Institute"/>
            <person name="Lebreton A."/>
            <person name="Tang N."/>
            <person name="Kuo A."/>
            <person name="LaButti K."/>
            <person name="Drula E."/>
            <person name="Barry K."/>
            <person name="Clum A."/>
            <person name="Lipzen A."/>
            <person name="Mousain D."/>
            <person name="Ng V."/>
            <person name="Wang R."/>
            <person name="Wang X."/>
            <person name="Dai Y."/>
            <person name="Henrissat B."/>
            <person name="Grigoriev I.V."/>
            <person name="Guerin-Laguette A."/>
            <person name="Yu F."/>
            <person name="Martin F.M."/>
        </authorList>
    </citation>
    <scope>NUCLEOTIDE SEQUENCE</scope>
    <source>
        <strain evidence="2">QP</strain>
    </source>
</reference>
<accession>A0AAD4LA17</accession>
<dbReference type="AlphaFoldDB" id="A0AAD4LA17"/>
<evidence type="ECO:0000256" key="1">
    <source>
        <dbReference type="SAM" id="MobiDB-lite"/>
    </source>
</evidence>
<dbReference type="PROSITE" id="PS51257">
    <property type="entry name" value="PROKAR_LIPOPROTEIN"/>
    <property type="match status" value="1"/>
</dbReference>
<evidence type="ECO:0000313" key="2">
    <source>
        <dbReference type="EMBL" id="KAH8983300.1"/>
    </source>
</evidence>
<protein>
    <submittedName>
        <fullName evidence="2">Uncharacterized protein</fullName>
    </submittedName>
</protein>
<keyword evidence="3" id="KW-1185">Reference proteome</keyword>
<comment type="caution">
    <text evidence="2">The sequence shown here is derived from an EMBL/GenBank/DDBJ whole genome shotgun (WGS) entry which is preliminary data.</text>
</comment>
<dbReference type="Proteomes" id="UP001201163">
    <property type="component" value="Unassembled WGS sequence"/>
</dbReference>
<name>A0AAD4LA17_9AGAM</name>
<proteinExistence type="predicted"/>
<dbReference type="EMBL" id="JAKELL010000090">
    <property type="protein sequence ID" value="KAH8983300.1"/>
    <property type="molecule type" value="Genomic_DNA"/>
</dbReference>
<sequence length="170" mass="19227">MRICWLRTGTAPFSSSSPSPKEYGSYFPVSSSCGRYDAWRPSMPRRRPDRLRRDPAHDHWSRGPNELPLLLCHRPEQNLAQTTHTSSYTPRPGMIRRSYLRRGGVYGRARSTARGSGTSNARGTYPFYVAPGVAPGGEVVCRPARVWLLDGELQTRARSHGARWTRKRLS</sequence>
<evidence type="ECO:0000313" key="3">
    <source>
        <dbReference type="Proteomes" id="UP001201163"/>
    </source>
</evidence>
<organism evidence="2 3">
    <name type="scientific">Lactarius akahatsu</name>
    <dbReference type="NCBI Taxonomy" id="416441"/>
    <lineage>
        <taxon>Eukaryota</taxon>
        <taxon>Fungi</taxon>
        <taxon>Dikarya</taxon>
        <taxon>Basidiomycota</taxon>
        <taxon>Agaricomycotina</taxon>
        <taxon>Agaricomycetes</taxon>
        <taxon>Russulales</taxon>
        <taxon>Russulaceae</taxon>
        <taxon>Lactarius</taxon>
    </lineage>
</organism>
<gene>
    <name evidence="2" type="ORF">EDB92DRAFT_1604912</name>
</gene>
<feature type="region of interest" description="Disordered" evidence="1">
    <location>
        <begin position="1"/>
        <end position="21"/>
    </location>
</feature>